<organism evidence="12 13">
    <name type="scientific">Corynebacterium aquilae DSM 44791</name>
    <dbReference type="NCBI Taxonomy" id="1431546"/>
    <lineage>
        <taxon>Bacteria</taxon>
        <taxon>Bacillati</taxon>
        <taxon>Actinomycetota</taxon>
        <taxon>Actinomycetes</taxon>
        <taxon>Mycobacteriales</taxon>
        <taxon>Corynebacteriaceae</taxon>
        <taxon>Corynebacterium</taxon>
    </lineage>
</organism>
<evidence type="ECO:0000256" key="4">
    <source>
        <dbReference type="ARBA" id="ARBA00022723"/>
    </source>
</evidence>
<dbReference type="PROSITE" id="PS51318">
    <property type="entry name" value="TAT"/>
    <property type="match status" value="1"/>
</dbReference>
<evidence type="ECO:0000256" key="3">
    <source>
        <dbReference type="ARBA" id="ARBA00022617"/>
    </source>
</evidence>
<dbReference type="KEGG" id="caqu:CAQU_07140"/>
<comment type="similarity">
    <text evidence="8">Belongs to the DyP-type peroxidase family.</text>
</comment>
<dbReference type="InterPro" id="IPR006311">
    <property type="entry name" value="TAT_signal"/>
</dbReference>
<keyword evidence="7" id="KW-0408">Iron</keyword>
<dbReference type="AlphaFoldDB" id="A0A1L7CG95"/>
<dbReference type="InterPro" id="IPR048327">
    <property type="entry name" value="Dyp_perox_N"/>
</dbReference>
<feature type="domain" description="Dyp-type peroxidase C-terminal" evidence="11">
    <location>
        <begin position="204"/>
        <end position="386"/>
    </location>
</feature>
<evidence type="ECO:0000256" key="7">
    <source>
        <dbReference type="ARBA" id="ARBA00023004"/>
    </source>
</evidence>
<dbReference type="InterPro" id="IPR048328">
    <property type="entry name" value="Dyp_perox_C"/>
</dbReference>
<dbReference type="InterPro" id="IPR019546">
    <property type="entry name" value="TAT_signal_bac_arc"/>
</dbReference>
<dbReference type="NCBIfam" id="TIGR01413">
    <property type="entry name" value="Dyp_perox_fam"/>
    <property type="match status" value="1"/>
</dbReference>
<dbReference type="InterPro" id="IPR006314">
    <property type="entry name" value="Dyp_peroxidase"/>
</dbReference>
<feature type="signal peptide" evidence="9">
    <location>
        <begin position="1"/>
        <end position="20"/>
    </location>
</feature>
<feature type="chain" id="PRO_5039142958" evidence="9">
    <location>
        <begin position="21"/>
        <end position="403"/>
    </location>
</feature>
<proteinExistence type="inferred from homology"/>
<dbReference type="PROSITE" id="PS51257">
    <property type="entry name" value="PROKAR_LIPOPROTEIN"/>
    <property type="match status" value="1"/>
</dbReference>
<evidence type="ECO:0000256" key="1">
    <source>
        <dbReference type="ARBA" id="ARBA00001970"/>
    </source>
</evidence>
<accession>A0A1L7CG95</accession>
<dbReference type="GO" id="GO:0004601">
    <property type="term" value="F:peroxidase activity"/>
    <property type="evidence" value="ECO:0007669"/>
    <property type="project" value="UniProtKB-KW"/>
</dbReference>
<sequence length="403" mass="44562">MSRRTFLTGLSLGAAGAATAACAQPDNATATAQAEQPRHGTHTIAFSGPHQAGIATPAQAHMNLVAFTVRAGIDRQGVARLMRLWTQDASRLTQGQAPLGDLEPEMVTSPANLTITCGFGPRLFDIIGRQQQRPQWLHPIPEFSRDQLDDAYGEADIVLQLCCDDALTLAHATRHMIRSGIDYVSTRWMQQGFLTPPGHNPEETPRNLFGLKDGTVNPREERDLDQVVWIDSPDTWLNGGSCMVVRRIAMNLDTWEILDRASRETAFGRKLDTGAPLTGQEEFQAPDYEATDEYGLPVIDPMSHMARSTNPADKPGQRILRRAYNYDQPPVPGSESTSNAGLVFICFQRNPEEQFTPIQQRLDEADRINQWITHIGSAVFLIPGGVGEQPHQDTYWGQSLLEN</sequence>
<comment type="cofactor">
    <cofactor evidence="1">
        <name>heme b</name>
        <dbReference type="ChEBI" id="CHEBI:60344"/>
    </cofactor>
</comment>
<keyword evidence="2 12" id="KW-0575">Peroxidase</keyword>
<evidence type="ECO:0000256" key="5">
    <source>
        <dbReference type="ARBA" id="ARBA00022729"/>
    </source>
</evidence>
<gene>
    <name evidence="12" type="ORF">CAQU_07140</name>
</gene>
<dbReference type="GO" id="GO:0020037">
    <property type="term" value="F:heme binding"/>
    <property type="evidence" value="ECO:0007669"/>
    <property type="project" value="InterPro"/>
</dbReference>
<dbReference type="EMBL" id="CP009245">
    <property type="protein sequence ID" value="APT84882.1"/>
    <property type="molecule type" value="Genomic_DNA"/>
</dbReference>
<dbReference type="Pfam" id="PF04261">
    <property type="entry name" value="Dyp_perox_N"/>
    <property type="match status" value="1"/>
</dbReference>
<dbReference type="PANTHER" id="PTHR30521:SF4">
    <property type="entry name" value="DEFERROCHELATASE"/>
    <property type="match status" value="1"/>
</dbReference>
<evidence type="ECO:0000259" key="10">
    <source>
        <dbReference type="Pfam" id="PF04261"/>
    </source>
</evidence>
<name>A0A1L7CG95_9CORY</name>
<dbReference type="NCBIfam" id="TIGR01409">
    <property type="entry name" value="TAT_signal_seq"/>
    <property type="match status" value="1"/>
</dbReference>
<evidence type="ECO:0000256" key="2">
    <source>
        <dbReference type="ARBA" id="ARBA00022559"/>
    </source>
</evidence>
<dbReference type="PANTHER" id="PTHR30521">
    <property type="entry name" value="DEFERROCHELATASE/PEROXIDASE"/>
    <property type="match status" value="1"/>
</dbReference>
<dbReference type="Pfam" id="PF20628">
    <property type="entry name" value="Dyp_perox_C"/>
    <property type="match status" value="1"/>
</dbReference>
<keyword evidence="13" id="KW-1185">Reference proteome</keyword>
<reference evidence="12 13" key="1">
    <citation type="submission" date="2014-08" db="EMBL/GenBank/DDBJ databases">
        <title>Complete genome sequence of Corynebacterium aquilae S-613T(T) (=DSM 44791(T)), isolated from the choana of a healthy golden eagle.</title>
        <authorList>
            <person name="Ruckert C."/>
            <person name="Albersmeier A."/>
            <person name="Winkler A."/>
            <person name="Kalinowski J."/>
        </authorList>
    </citation>
    <scope>NUCLEOTIDE SEQUENCE [LARGE SCALE GENOMIC DNA]</scope>
    <source>
        <strain evidence="12 13">S-613</strain>
    </source>
</reference>
<dbReference type="PROSITE" id="PS51404">
    <property type="entry name" value="DYP_PEROXIDASE"/>
    <property type="match status" value="1"/>
</dbReference>
<evidence type="ECO:0000256" key="8">
    <source>
        <dbReference type="ARBA" id="ARBA00025737"/>
    </source>
</evidence>
<keyword evidence="4" id="KW-0479">Metal-binding</keyword>
<dbReference type="GO" id="GO:0046872">
    <property type="term" value="F:metal ion binding"/>
    <property type="evidence" value="ECO:0007669"/>
    <property type="project" value="UniProtKB-KW"/>
</dbReference>
<protein>
    <submittedName>
        <fullName evidence="12">Peroxidase</fullName>
    </submittedName>
</protein>
<keyword evidence="5 9" id="KW-0732">Signal</keyword>
<keyword evidence="6" id="KW-0560">Oxidoreductase</keyword>
<dbReference type="Proteomes" id="UP000185478">
    <property type="component" value="Chromosome"/>
</dbReference>
<evidence type="ECO:0000313" key="13">
    <source>
        <dbReference type="Proteomes" id="UP000185478"/>
    </source>
</evidence>
<evidence type="ECO:0000256" key="6">
    <source>
        <dbReference type="ARBA" id="ARBA00023002"/>
    </source>
</evidence>
<evidence type="ECO:0000313" key="12">
    <source>
        <dbReference type="EMBL" id="APT84882.1"/>
    </source>
</evidence>
<evidence type="ECO:0000259" key="11">
    <source>
        <dbReference type="Pfam" id="PF20628"/>
    </source>
</evidence>
<dbReference type="GO" id="GO:0005829">
    <property type="term" value="C:cytosol"/>
    <property type="evidence" value="ECO:0007669"/>
    <property type="project" value="TreeGrafter"/>
</dbReference>
<keyword evidence="3" id="KW-0349">Heme</keyword>
<dbReference type="STRING" id="1431546.CAQU_07140"/>
<evidence type="ECO:0000256" key="9">
    <source>
        <dbReference type="SAM" id="SignalP"/>
    </source>
</evidence>
<dbReference type="InterPro" id="IPR011008">
    <property type="entry name" value="Dimeric_a/b-barrel"/>
</dbReference>
<dbReference type="SUPFAM" id="SSF54909">
    <property type="entry name" value="Dimeric alpha+beta barrel"/>
    <property type="match status" value="1"/>
</dbReference>
<feature type="domain" description="Dyp-type peroxidase N-terminal" evidence="10">
    <location>
        <begin position="51"/>
        <end position="193"/>
    </location>
</feature>